<dbReference type="PANTHER" id="PTHR43316">
    <property type="entry name" value="HYDROLASE, HALOACID DELAHOGENASE-RELATED"/>
    <property type="match status" value="1"/>
</dbReference>
<dbReference type="InterPro" id="IPR006439">
    <property type="entry name" value="HAD-SF_hydro_IA"/>
</dbReference>
<dbReference type="InterPro" id="IPR051540">
    <property type="entry name" value="S-2-haloacid_dehalogenase"/>
</dbReference>
<dbReference type="Proteomes" id="UP000223606">
    <property type="component" value="Chromosome 1"/>
</dbReference>
<comment type="catalytic activity">
    <reaction evidence="3">
        <text>an (S)-2-haloacid + H2O = a (2R)-2-hydroxycarboxylate + a halide anion + H(+)</text>
        <dbReference type="Rhea" id="RHEA:11192"/>
        <dbReference type="ChEBI" id="CHEBI:15377"/>
        <dbReference type="ChEBI" id="CHEBI:15378"/>
        <dbReference type="ChEBI" id="CHEBI:16042"/>
        <dbReference type="ChEBI" id="CHEBI:58314"/>
        <dbReference type="ChEBI" id="CHEBI:137405"/>
        <dbReference type="EC" id="3.8.1.2"/>
    </reaction>
</comment>
<dbReference type="GO" id="GO:0018784">
    <property type="term" value="F:(S)-2-haloacid dehalogenase activity"/>
    <property type="evidence" value="ECO:0007669"/>
    <property type="project" value="UniProtKB-UniRule"/>
</dbReference>
<proteinExistence type="inferred from homology"/>
<evidence type="ECO:0000256" key="1">
    <source>
        <dbReference type="ARBA" id="ARBA00008106"/>
    </source>
</evidence>
<accession>A0A2C9D3K1</accession>
<evidence type="ECO:0000313" key="5">
    <source>
        <dbReference type="Proteomes" id="UP000223606"/>
    </source>
</evidence>
<dbReference type="Pfam" id="PF00702">
    <property type="entry name" value="Hydrolase"/>
    <property type="match status" value="1"/>
</dbReference>
<dbReference type="NCBIfam" id="TIGR01428">
    <property type="entry name" value="HAD_type_II"/>
    <property type="match status" value="1"/>
</dbReference>
<protein>
    <recommendedName>
        <fullName evidence="3">(S)-2-haloacid dehalogenase</fullName>
        <ecNumber evidence="3">3.8.1.2</ecNumber>
    </recommendedName>
    <alternativeName>
        <fullName evidence="3">2-haloalkanoic acid dehalogenase</fullName>
    </alternativeName>
    <alternativeName>
        <fullName evidence="3">Halocarboxylic acid halidohydrolase</fullName>
    </alternativeName>
    <alternativeName>
        <fullName evidence="3">L-2-haloacid dehalogenase</fullName>
    </alternativeName>
</protein>
<dbReference type="InterPro" id="IPR036412">
    <property type="entry name" value="HAD-like_sf"/>
</dbReference>
<dbReference type="Gene3D" id="3.40.50.1000">
    <property type="entry name" value="HAD superfamily/HAD-like"/>
    <property type="match status" value="1"/>
</dbReference>
<reference evidence="5" key="1">
    <citation type="submission" date="2017-09" db="EMBL/GenBank/DDBJ databases">
        <title>Genome sequence of Nannocystis excedens DSM 71.</title>
        <authorList>
            <person name="Blom J."/>
        </authorList>
    </citation>
    <scope>NUCLEOTIDE SEQUENCE [LARGE SCALE GENOMIC DNA]</scope>
    <source>
        <strain evidence="5">type strain: E19</strain>
    </source>
</reference>
<keyword evidence="5" id="KW-1185">Reference proteome</keyword>
<evidence type="ECO:0000256" key="3">
    <source>
        <dbReference type="RuleBase" id="RU368077"/>
    </source>
</evidence>
<dbReference type="OrthoDB" id="7989657at2"/>
<dbReference type="CDD" id="cd02588">
    <property type="entry name" value="HAD_L2-DEX"/>
    <property type="match status" value="1"/>
</dbReference>
<dbReference type="InterPro" id="IPR023214">
    <property type="entry name" value="HAD_sf"/>
</dbReference>
<keyword evidence="2 3" id="KW-0378">Hydrolase</keyword>
<name>A0A2C9D3K1_9HYPH</name>
<sequence>MRRIFVFDAYGTLFDVHGAVRRHEAAVGPDAAKLSDIWRTKQLEYAFVRSLSGRYRDFEALTAEALDTAFAMVPSADRSLREALLDAYRTLAPYPDARPLLEHLKAGGHSLAILSNGSPGMLADAVGAAGFEPLFDCVLSVDTIHRYKPDPAVYEMVTKHFGVGRPEISFQSSNRWDIAGASRFGFRTNWINRSGAPDEYPDLKPDAVLTSLADLMPGK</sequence>
<dbReference type="InterPro" id="IPR006328">
    <property type="entry name" value="2-HAD"/>
</dbReference>
<gene>
    <name evidence="4" type="primary">hdl IVa</name>
    <name evidence="4" type="ORF">HDIA_1303</name>
</gene>
<dbReference type="KEGG" id="hdi:HDIA_1303"/>
<dbReference type="AlphaFoldDB" id="A0A2C9D3K1"/>
<dbReference type="PANTHER" id="PTHR43316:SF3">
    <property type="entry name" value="HALOACID DEHALOGENASE, TYPE II (AFU_ORTHOLOGUE AFUA_2G07750)-RELATED"/>
    <property type="match status" value="1"/>
</dbReference>
<dbReference type="SFLD" id="SFLDF00045">
    <property type="entry name" value="2-haloacid_dehalogenase"/>
    <property type="match status" value="1"/>
</dbReference>
<comment type="function">
    <text evidence="3">Catalyzes the hydrolytic dehalogenation of small (S)-2-haloalkanoic acids to yield the corresponding (R)-2-hydroxyalkanoic acids.</text>
</comment>
<organism evidence="4 5">
    <name type="scientific">Hartmannibacter diazotrophicus</name>
    <dbReference type="NCBI Taxonomy" id="1482074"/>
    <lineage>
        <taxon>Bacteria</taxon>
        <taxon>Pseudomonadati</taxon>
        <taxon>Pseudomonadota</taxon>
        <taxon>Alphaproteobacteria</taxon>
        <taxon>Hyphomicrobiales</taxon>
        <taxon>Pleomorphomonadaceae</taxon>
        <taxon>Hartmannibacter</taxon>
    </lineage>
</organism>
<dbReference type="Gene3D" id="1.10.150.240">
    <property type="entry name" value="Putative phosphatase, domain 2"/>
    <property type="match status" value="1"/>
</dbReference>
<dbReference type="SUPFAM" id="SSF56784">
    <property type="entry name" value="HAD-like"/>
    <property type="match status" value="1"/>
</dbReference>
<evidence type="ECO:0000313" key="4">
    <source>
        <dbReference type="EMBL" id="SON54844.1"/>
    </source>
</evidence>
<dbReference type="NCBIfam" id="TIGR01493">
    <property type="entry name" value="HAD-SF-IA-v2"/>
    <property type="match status" value="1"/>
</dbReference>
<dbReference type="EMBL" id="LT960614">
    <property type="protein sequence ID" value="SON54844.1"/>
    <property type="molecule type" value="Genomic_DNA"/>
</dbReference>
<evidence type="ECO:0000256" key="2">
    <source>
        <dbReference type="ARBA" id="ARBA00022801"/>
    </source>
</evidence>
<dbReference type="EC" id="3.8.1.2" evidence="3"/>
<comment type="similarity">
    <text evidence="1 3">Belongs to the HAD-like hydrolase superfamily. S-2-haloalkanoic acid dehalogenase family.</text>
</comment>
<dbReference type="PRINTS" id="PR00413">
    <property type="entry name" value="HADHALOGNASE"/>
</dbReference>
<dbReference type="SFLD" id="SFLDG01135">
    <property type="entry name" value="C1.5.6:_HAD__Beta-PGM__Phospha"/>
    <property type="match status" value="1"/>
</dbReference>
<dbReference type="SFLD" id="SFLDS00003">
    <property type="entry name" value="Haloacid_Dehalogenase"/>
    <property type="match status" value="1"/>
</dbReference>
<dbReference type="InterPro" id="IPR023198">
    <property type="entry name" value="PGP-like_dom2"/>
</dbReference>
<dbReference type="SFLD" id="SFLDG01129">
    <property type="entry name" value="C1.5:_HAD__Beta-PGM__Phosphata"/>
    <property type="match status" value="1"/>
</dbReference>